<comment type="caution">
    <text evidence="1">The sequence shown here is derived from an EMBL/GenBank/DDBJ whole genome shotgun (WGS) entry which is preliminary data.</text>
</comment>
<evidence type="ECO:0000313" key="1">
    <source>
        <dbReference type="EMBL" id="KKN29803.1"/>
    </source>
</evidence>
<dbReference type="Pfam" id="PF24175">
    <property type="entry name" value="SU10_adaptor"/>
    <property type="match status" value="1"/>
</dbReference>
<proteinExistence type="predicted"/>
<protein>
    <submittedName>
        <fullName evidence="1">Uncharacterized protein</fullName>
    </submittedName>
</protein>
<gene>
    <name evidence="1" type="ORF">LCGC14_0840300</name>
</gene>
<accession>A0A0F9SKQ9</accession>
<sequence length="203" mass="22118">MSTGADLLNRARDRLSDATDLSFDNTTLMRYANDGAKEFTSTTGVLQSKTTINTDGAASTFSTSSVVGLINVFQSQYALVPLDFSPRNEIAIKWGASVGTPLAWSIWAETLYFDLIPTTATGDNAITIFYTRNSAAMDESDTSSTFDFPSEWEPFIVSYIVYRALDSVREGVLAERPRQEYDLGRQAAASSVQNKLLGGGYGN</sequence>
<reference evidence="1" key="1">
    <citation type="journal article" date="2015" name="Nature">
        <title>Complex archaea that bridge the gap between prokaryotes and eukaryotes.</title>
        <authorList>
            <person name="Spang A."/>
            <person name="Saw J.H."/>
            <person name="Jorgensen S.L."/>
            <person name="Zaremba-Niedzwiedzka K."/>
            <person name="Martijn J."/>
            <person name="Lind A.E."/>
            <person name="van Eijk R."/>
            <person name="Schleper C."/>
            <person name="Guy L."/>
            <person name="Ettema T.J."/>
        </authorList>
    </citation>
    <scope>NUCLEOTIDE SEQUENCE</scope>
</reference>
<dbReference type="InterPro" id="IPR056209">
    <property type="entry name" value="SU10_adaptor"/>
</dbReference>
<name>A0A0F9SKQ9_9ZZZZ</name>
<organism evidence="1">
    <name type="scientific">marine sediment metagenome</name>
    <dbReference type="NCBI Taxonomy" id="412755"/>
    <lineage>
        <taxon>unclassified sequences</taxon>
        <taxon>metagenomes</taxon>
        <taxon>ecological metagenomes</taxon>
    </lineage>
</organism>
<dbReference type="EMBL" id="LAZR01002456">
    <property type="protein sequence ID" value="KKN29803.1"/>
    <property type="molecule type" value="Genomic_DNA"/>
</dbReference>
<dbReference type="AlphaFoldDB" id="A0A0F9SKQ9"/>